<dbReference type="AlphaFoldDB" id="G7WLA3"/>
<evidence type="ECO:0000313" key="1">
    <source>
        <dbReference type="EMBL" id="AET64206.1"/>
    </source>
</evidence>
<sequence>MSDQDFFKKLFSIDGSHLYGHGAEGGVWIGYLLSQEGGPIVGLGASWTNFWGDKKKRMNGGSYLFCGREPEKTGDFLAKLKDFLKNLNGVYPDYHRYVFWFSDPNSAGLMGQYIPIKKLSSDKGQVVGIKRQDWIKLRNIQFRLDQGAVITLDQKKAEFQLTKPAGVNVKLFNEIGSNNFGDVGEKVRISLTGAAPGAISFDATLRADAEKNEFRAARVCLKYFCKDDSGDIRSQPYEVFAPLAKGTMVPFNVSLDPIHPLDRQRSKFTFAGTPPTFPSGFRLSLGHGVTLTPRAERSGLVFSADKTRPKIPGKPQEDSFYLAPSGDFAVGLEDPEKFAPAEGRPLPRLLCGLSGLETIGFHADDILTFVPDGPAFAPAFPIKDASLDDPDPAGEEPLLDGTFTTSWMRVNRPAGGEENFYFSQPEGAPLYAGGQAADPSGILDHLQRPSARLGRELSYPMVPYGLVAADGDGFKEDEIPNFELQIMSPFRRGGILSGVKGGARSLSVGETTPAATPQGFISQVSADGRWDSLLIARNGEEALEFEGIDPALQAAFSTNQLFLVVTDPVAGWELESKDPAGSASGNTAFKNRISIGGWPFEINVGKGNSFNDYRNVLIFKFCDGTLAERVRNPKLWTDADEFSDPRSGGPEAVSQWLQEYIADAADEKGDYFKHFNEIVNDGSWNGVLALKVDIDRDKFPPQLEALIGAIDDPEGFNVHHLGIDGSKVDGSKVDITTSSLFGLIYYSDPGYDGSGPVPPAPGADYDFRVLTMKVLFESSAIKDFESLAQLTINRIFGHPVTSTGDPDKLYNAILFNGSCQQHGGETVYVLDSVGDNSFYLDSSVLRKVEITKADFSTLGNNNGIVSSRFGLTGFLDFHVLKVGKGEETDEAGEEGWREGPVSFDVFSFGSGSEEGEGESRRGLSFSGLGLDMTYPASESQKKEFRFDPTKIAFSLEKSTPRDKSLFLEFGLAFEGFVIGGPDSKPSDGGFLQVKTSLRQAGLSGPWQGLAFRLNMGTPGELAGKVSLTSSLLLAWSGGGSEGYNVFIGIKLPGTGGGAKLFDLQGVLKLSIGDVRLYYVRDPEGKRESFLLTLTEIALKLLGIAKLPPGGATSFYLFGNSDPGARGCGLGWYAMYNRTKKNMAKV</sequence>
<gene>
    <name evidence="1" type="ordered locus">Mhar_0834</name>
</gene>
<proteinExistence type="predicted"/>
<name>G7WLA3_METH6</name>
<dbReference type="PATRIC" id="fig|1110509.7.peg.930"/>
<protein>
    <submittedName>
        <fullName evidence="1">Uncharacterized protein</fullName>
    </submittedName>
</protein>
<dbReference type="Proteomes" id="UP000005877">
    <property type="component" value="Chromosome"/>
</dbReference>
<accession>G7WLA3</accession>
<dbReference type="KEGG" id="mhi:Mhar_0834"/>
<dbReference type="STRING" id="1110509.Mhar_0834"/>
<dbReference type="HOGENOM" id="CLU_006743_0_0_2"/>
<dbReference type="EMBL" id="CP003117">
    <property type="protein sequence ID" value="AET64206.1"/>
    <property type="molecule type" value="Genomic_DNA"/>
</dbReference>
<organism evidence="1 2">
    <name type="scientific">Methanothrix harundinacea (strain 6Ac)</name>
    <name type="common">Methanosaeta harundinacea</name>
    <dbReference type="NCBI Taxonomy" id="1110509"/>
    <lineage>
        <taxon>Archaea</taxon>
        <taxon>Methanobacteriati</taxon>
        <taxon>Methanobacteriota</taxon>
        <taxon>Stenosarchaea group</taxon>
        <taxon>Methanomicrobia</taxon>
        <taxon>Methanotrichales</taxon>
        <taxon>Methanotrichaceae</taxon>
        <taxon>Methanothrix</taxon>
    </lineage>
</organism>
<reference evidence="1 2" key="1">
    <citation type="journal article" date="2012" name="PLoS ONE">
        <title>The genome characteristics and predicted function of methyl-group oxidation pathway in the obligate aceticlastic methanogens, Methanosaeta spp.</title>
        <authorList>
            <person name="Zhu J."/>
            <person name="Zheng H."/>
            <person name="Ai G."/>
            <person name="Zhang G."/>
            <person name="Liu D."/>
            <person name="Liu X."/>
            <person name="Dong X."/>
        </authorList>
    </citation>
    <scope>NUCLEOTIDE SEQUENCE [LARGE SCALE GENOMIC DNA]</scope>
    <source>
        <strain evidence="1 2">6Ac</strain>
    </source>
</reference>
<evidence type="ECO:0000313" key="2">
    <source>
        <dbReference type="Proteomes" id="UP000005877"/>
    </source>
</evidence>
<keyword evidence="2" id="KW-1185">Reference proteome</keyword>